<protein>
    <submittedName>
        <fullName evidence="2">Uncharacterized protein</fullName>
    </submittedName>
</protein>
<evidence type="ECO:0000256" key="1">
    <source>
        <dbReference type="SAM" id="MobiDB-lite"/>
    </source>
</evidence>
<organism evidence="2 3">
    <name type="scientific">Ostreobium quekettii</name>
    <dbReference type="NCBI Taxonomy" id="121088"/>
    <lineage>
        <taxon>Eukaryota</taxon>
        <taxon>Viridiplantae</taxon>
        <taxon>Chlorophyta</taxon>
        <taxon>core chlorophytes</taxon>
        <taxon>Ulvophyceae</taxon>
        <taxon>TCBD clade</taxon>
        <taxon>Bryopsidales</taxon>
        <taxon>Ostreobineae</taxon>
        <taxon>Ostreobiaceae</taxon>
        <taxon>Ostreobium</taxon>
    </lineage>
</organism>
<gene>
    <name evidence="2" type="ORF">OSTQU699_LOCUS2553</name>
</gene>
<dbReference type="Proteomes" id="UP000708148">
    <property type="component" value="Unassembled WGS sequence"/>
</dbReference>
<feature type="region of interest" description="Disordered" evidence="1">
    <location>
        <begin position="133"/>
        <end position="188"/>
    </location>
</feature>
<keyword evidence="3" id="KW-1185">Reference proteome</keyword>
<dbReference type="AlphaFoldDB" id="A0A8S1IU34"/>
<reference evidence="2" key="1">
    <citation type="submission" date="2020-12" db="EMBL/GenBank/DDBJ databases">
        <authorList>
            <person name="Iha C."/>
        </authorList>
    </citation>
    <scope>NUCLEOTIDE SEQUENCE</scope>
</reference>
<evidence type="ECO:0000313" key="2">
    <source>
        <dbReference type="EMBL" id="CAD7697192.1"/>
    </source>
</evidence>
<proteinExistence type="predicted"/>
<feature type="compositionally biased region" description="Low complexity" evidence="1">
    <location>
        <begin position="168"/>
        <end position="188"/>
    </location>
</feature>
<accession>A0A8S1IU34</accession>
<comment type="caution">
    <text evidence="2">The sequence shown here is derived from an EMBL/GenBank/DDBJ whole genome shotgun (WGS) entry which is preliminary data.</text>
</comment>
<dbReference type="EMBL" id="CAJHUC010000624">
    <property type="protein sequence ID" value="CAD7697192.1"/>
    <property type="molecule type" value="Genomic_DNA"/>
</dbReference>
<evidence type="ECO:0000313" key="3">
    <source>
        <dbReference type="Proteomes" id="UP000708148"/>
    </source>
</evidence>
<sequence length="376" mass="40276">MASYQQGTFNTQPNVAVQDPYAGTATATNYMSYMNQGVAQPQPMVGAAQAGAQQYVGQQQFQQYQQGINYANYTAQQFQQMYGQQFGQPGAQSPYSQTTTQPMYNQAAAQSHYTGGMTYPTGATYGTPEAAGGLTGAVDYDPRSHAEGQQQPTTAAEDADPLPPGLQPDDTPAAMAATASTTSNMGAGVDAQNMQTGWGANPWALQSTHQPPVGPQMGPIYQGGAFNSTGYQDPYYQYNALGQGVQQSWTQYGYTYADPNQVAAPQAQVVVQNHPLAVTNQQPQPPPEPMTNAVVAAQASDSKLVSVVMAWQLAHRVLFDKSSLSTAEVSFPNLGQYCPRENEGRQGYQKLITNAMPRGLHTCGAVWVLQCTCFSL</sequence>
<name>A0A8S1IU34_9CHLO</name>